<dbReference type="AlphaFoldDB" id="A0A2U3KXX9"/>
<gene>
    <name evidence="1" type="ORF">SBA1_530086</name>
</gene>
<organism evidence="1 2">
    <name type="scientific">Candidatus Sulfotelmatobacter kueseliae</name>
    <dbReference type="NCBI Taxonomy" id="2042962"/>
    <lineage>
        <taxon>Bacteria</taxon>
        <taxon>Pseudomonadati</taxon>
        <taxon>Acidobacteriota</taxon>
        <taxon>Terriglobia</taxon>
        <taxon>Terriglobales</taxon>
        <taxon>Candidatus Korobacteraceae</taxon>
        <taxon>Candidatus Sulfotelmatobacter</taxon>
    </lineage>
</organism>
<evidence type="ECO:0000313" key="1">
    <source>
        <dbReference type="EMBL" id="SPF44450.1"/>
    </source>
</evidence>
<reference evidence="2" key="1">
    <citation type="submission" date="2018-02" db="EMBL/GenBank/DDBJ databases">
        <authorList>
            <person name="Hausmann B."/>
        </authorList>
    </citation>
    <scope>NUCLEOTIDE SEQUENCE [LARGE SCALE GENOMIC DNA]</scope>
    <source>
        <strain evidence="2">Peat soil MAG SbA1</strain>
    </source>
</reference>
<proteinExistence type="predicted"/>
<accession>A0A2U3KXX9</accession>
<evidence type="ECO:0008006" key="3">
    <source>
        <dbReference type="Google" id="ProtNLM"/>
    </source>
</evidence>
<dbReference type="EMBL" id="OMOD01000148">
    <property type="protein sequence ID" value="SPF44450.1"/>
    <property type="molecule type" value="Genomic_DNA"/>
</dbReference>
<sequence>MIVETARKITVEVPQELLEKAQQASGTGITQTVRTGLQLLAASLTYARLRQLRGKVRFTRSVAELKADR</sequence>
<dbReference type="Proteomes" id="UP000238701">
    <property type="component" value="Unassembled WGS sequence"/>
</dbReference>
<evidence type="ECO:0000313" key="2">
    <source>
        <dbReference type="Proteomes" id="UP000238701"/>
    </source>
</evidence>
<protein>
    <recommendedName>
        <fullName evidence="3">DUF2191 domain-containing protein</fullName>
    </recommendedName>
</protein>
<name>A0A2U3KXX9_9BACT</name>